<evidence type="ECO:0000313" key="2">
    <source>
        <dbReference type="EMBL" id="CAF1142635.1"/>
    </source>
</evidence>
<dbReference type="AlphaFoldDB" id="A0A813MCH4"/>
<accession>A0A813MCH4</accession>
<dbReference type="OrthoDB" id="9975490at2759"/>
<name>A0A813MCH4_9BILA</name>
<evidence type="ECO:0000313" key="3">
    <source>
        <dbReference type="Proteomes" id="UP000663832"/>
    </source>
</evidence>
<evidence type="ECO:0000313" key="1">
    <source>
        <dbReference type="EMBL" id="CAF0721000.1"/>
    </source>
</evidence>
<protein>
    <submittedName>
        <fullName evidence="1">Uncharacterized protein</fullName>
    </submittedName>
</protein>
<dbReference type="EMBL" id="CAJNOI010000001">
    <property type="protein sequence ID" value="CAF0721000.1"/>
    <property type="molecule type" value="Genomic_DNA"/>
</dbReference>
<dbReference type="Proteomes" id="UP000663832">
    <property type="component" value="Unassembled WGS sequence"/>
</dbReference>
<proteinExistence type="predicted"/>
<evidence type="ECO:0000313" key="4">
    <source>
        <dbReference type="Proteomes" id="UP000663877"/>
    </source>
</evidence>
<comment type="caution">
    <text evidence="1">The sequence shown here is derived from an EMBL/GenBank/DDBJ whole genome shotgun (WGS) entry which is preliminary data.</text>
</comment>
<keyword evidence="3" id="KW-1185">Reference proteome</keyword>
<organism evidence="1 4">
    <name type="scientific">Adineta steineri</name>
    <dbReference type="NCBI Taxonomy" id="433720"/>
    <lineage>
        <taxon>Eukaryota</taxon>
        <taxon>Metazoa</taxon>
        <taxon>Spiralia</taxon>
        <taxon>Gnathifera</taxon>
        <taxon>Rotifera</taxon>
        <taxon>Eurotatoria</taxon>
        <taxon>Bdelloidea</taxon>
        <taxon>Adinetida</taxon>
        <taxon>Adinetidae</taxon>
        <taxon>Adineta</taxon>
    </lineage>
</organism>
<reference evidence="1" key="1">
    <citation type="submission" date="2021-02" db="EMBL/GenBank/DDBJ databases">
        <authorList>
            <person name="Nowell W R."/>
        </authorList>
    </citation>
    <scope>NUCLEOTIDE SEQUENCE</scope>
</reference>
<dbReference type="EMBL" id="CAJNOM010000149">
    <property type="protein sequence ID" value="CAF1142635.1"/>
    <property type="molecule type" value="Genomic_DNA"/>
</dbReference>
<dbReference type="Proteomes" id="UP000663877">
    <property type="component" value="Unassembled WGS sequence"/>
</dbReference>
<sequence length="155" mass="18075">MSFQRTLHDIFLECIGYLAATLALFGIRASNNEFNGRAIHRHRYTDLLQDDMIITRFYKYETLIKHNFVVFQTGSGHIFKVHLIANVEPKHYSPMYVKIVPSYWRPGRRRIRSSNKTAGNLKRFVNAEIRRFGNYEVGFNDCRHFANAVAAFLAS</sequence>
<gene>
    <name evidence="1" type="ORF">BJG266_LOCUS272</name>
    <name evidence="2" type="ORF">QVE165_LOCUS22568</name>
</gene>